<evidence type="ECO:0000313" key="3">
    <source>
        <dbReference type="EMBL" id="RDB70827.1"/>
    </source>
</evidence>
<evidence type="ECO:0000256" key="2">
    <source>
        <dbReference type="SAM" id="SignalP"/>
    </source>
</evidence>
<keyword evidence="1" id="KW-1133">Transmembrane helix</keyword>
<organism evidence="4 6">
    <name type="scientific">Eggerthella sinensis</name>
    <dbReference type="NCBI Taxonomy" id="242230"/>
    <lineage>
        <taxon>Bacteria</taxon>
        <taxon>Bacillati</taxon>
        <taxon>Actinomycetota</taxon>
        <taxon>Coriobacteriia</taxon>
        <taxon>Eggerthellales</taxon>
        <taxon>Eggerthellaceae</taxon>
        <taxon>Eggerthella</taxon>
    </lineage>
</organism>
<feature type="transmembrane region" description="Helical" evidence="1">
    <location>
        <begin position="97"/>
        <end position="115"/>
    </location>
</feature>
<keyword evidence="1" id="KW-0472">Membrane</keyword>
<keyword evidence="2" id="KW-0732">Signal</keyword>
<feature type="signal peptide" evidence="2">
    <location>
        <begin position="1"/>
        <end position="22"/>
    </location>
</feature>
<dbReference type="EMBL" id="PPTT01000004">
    <property type="protein sequence ID" value="RDB70827.1"/>
    <property type="molecule type" value="Genomic_DNA"/>
</dbReference>
<evidence type="ECO:0000313" key="6">
    <source>
        <dbReference type="Proteomes" id="UP000270112"/>
    </source>
</evidence>
<dbReference type="EMBL" id="QICC01000089">
    <property type="protein sequence ID" value="RNM40334.1"/>
    <property type="molecule type" value="Genomic_DNA"/>
</dbReference>
<evidence type="ECO:0000256" key="1">
    <source>
        <dbReference type="SAM" id="Phobius"/>
    </source>
</evidence>
<feature type="chain" id="PRO_5039203309" description="Gram-positive cocci surface proteins LPxTG domain-containing protein" evidence="2">
    <location>
        <begin position="23"/>
        <end position="119"/>
    </location>
</feature>
<reference evidence="3 5" key="1">
    <citation type="journal article" date="2018" name="Elife">
        <title>Discovery and characterization of a prevalent human gut bacterial enzyme sufficient for the inactivation of a family of plant toxins.</title>
        <authorList>
            <person name="Koppel N."/>
            <person name="Bisanz J.E."/>
            <person name="Pandelia M.E."/>
            <person name="Turnbaugh P.J."/>
            <person name="Balskus E.P."/>
        </authorList>
    </citation>
    <scope>NUCLEOTIDE SEQUENCE [LARGE SCALE GENOMIC DNA]</scope>
    <source>
        <strain evidence="3 5">DSM 16107</strain>
    </source>
</reference>
<keyword evidence="5" id="KW-1185">Reference proteome</keyword>
<reference evidence="6" key="2">
    <citation type="submission" date="2018-05" db="EMBL/GenBank/DDBJ databases">
        <title>Genome Sequencing of selected type strains of the family Eggerthellaceae.</title>
        <authorList>
            <person name="Danylec N."/>
            <person name="Stoll D.A."/>
            <person name="Doetsch A."/>
            <person name="Huch M."/>
        </authorList>
    </citation>
    <scope>NUCLEOTIDE SEQUENCE [LARGE SCALE GENOMIC DNA]</scope>
    <source>
        <strain evidence="6">DSM 16107</strain>
    </source>
</reference>
<accession>A0A3N0ITL1</accession>
<dbReference type="PROSITE" id="PS51257">
    <property type="entry name" value="PROKAR_LIPOPROTEIN"/>
    <property type="match status" value="1"/>
</dbReference>
<protein>
    <recommendedName>
        <fullName evidence="7">Gram-positive cocci surface proteins LPxTG domain-containing protein</fullName>
    </recommendedName>
</protein>
<sequence length="119" mass="12439">MMRKAVMTLVAFALVGACVFFAGVAADASVGLPQPVSPASPCPATACASGECHGFDAVPDPDDVHEMSCPEVTCASVECHAWDTLTTRYYQPSDASMNLWLLAPVALVVGLVLLVKKVK</sequence>
<comment type="caution">
    <text evidence="4">The sequence shown here is derived from an EMBL/GenBank/DDBJ whole genome shotgun (WGS) entry which is preliminary data.</text>
</comment>
<gene>
    <name evidence="3" type="ORF">C1876_03725</name>
    <name evidence="4" type="ORF">DMP09_14820</name>
</gene>
<dbReference type="AlphaFoldDB" id="A0A3N0ITL1"/>
<keyword evidence="1" id="KW-0812">Transmembrane</keyword>
<reference evidence="4" key="3">
    <citation type="journal article" date="2019" name="Microbiol. Resour. Announc.">
        <title>Draft Genome Sequences of Type Strains of Gordonibacter faecihominis, Paraeggerthella hongkongensis, Parvibacter caecicola,Slackia equolifaciens, Slackia faecicanis, and Slackia isoflavoniconvertens.</title>
        <authorList>
            <person name="Danylec N."/>
            <person name="Stoll D.A."/>
            <person name="Dotsch A."/>
            <person name="Huch M."/>
        </authorList>
    </citation>
    <scope>NUCLEOTIDE SEQUENCE</scope>
    <source>
        <strain evidence="4">DSM 16107</strain>
    </source>
</reference>
<dbReference type="Proteomes" id="UP000253817">
    <property type="component" value="Unassembled WGS sequence"/>
</dbReference>
<evidence type="ECO:0000313" key="5">
    <source>
        <dbReference type="Proteomes" id="UP000253817"/>
    </source>
</evidence>
<evidence type="ECO:0000313" key="4">
    <source>
        <dbReference type="EMBL" id="RNM40334.1"/>
    </source>
</evidence>
<dbReference type="OrthoDB" id="3174774at2"/>
<dbReference type="Proteomes" id="UP000270112">
    <property type="component" value="Unassembled WGS sequence"/>
</dbReference>
<evidence type="ECO:0008006" key="7">
    <source>
        <dbReference type="Google" id="ProtNLM"/>
    </source>
</evidence>
<proteinExistence type="predicted"/>
<name>A0A3N0ITL1_9ACTN</name>